<dbReference type="Gene3D" id="3.30.428.70">
    <property type="match status" value="1"/>
</dbReference>
<dbReference type="Proteomes" id="UP001230188">
    <property type="component" value="Unassembled WGS sequence"/>
</dbReference>
<dbReference type="AlphaFoldDB" id="A0AAD7UIY4"/>
<name>A0AAD7UIY4_9STRA</name>
<evidence type="ECO:0000313" key="4">
    <source>
        <dbReference type="Proteomes" id="UP001230188"/>
    </source>
</evidence>
<dbReference type="InterPro" id="IPR045759">
    <property type="entry name" value="Ap4A_phos1/2_N"/>
</dbReference>
<accession>A0AAD7UIY4</accession>
<comment type="caution">
    <text evidence="3">The sequence shown here is derived from an EMBL/GenBank/DDBJ whole genome shotgun (WGS) entry which is preliminary data.</text>
</comment>
<evidence type="ECO:0000259" key="1">
    <source>
        <dbReference type="Pfam" id="PF09830"/>
    </source>
</evidence>
<keyword evidence="4" id="KW-1185">Reference proteome</keyword>
<gene>
    <name evidence="3" type="ORF">CTAYLR_008397</name>
</gene>
<sequence length="275" mass="30349">MRFVVMLSSRDEKPRGGGTDYDPLAIENVPASMVVKERIFDDYALILNKFPAFRGHALLASLDPIDQAARLTKWDLDALHRCATAAKALGFYNSHDVAGSSQVHRHFQLVPVDSIAAVVGRRNFFFPGIFDQVHELPREFWRWSSKTPFFPVVRRLPALHGVAHGLVQLPRRATFDIDFARDGGFADALLRSYVALATDLGILGDVQEAPHNILLSEAWILVVKRAKATARGVAVNGLAFAAILLARDADVFDALVRDRRPLSVLRDVSAAPPPP</sequence>
<evidence type="ECO:0008006" key="5">
    <source>
        <dbReference type="Google" id="ProtNLM"/>
    </source>
</evidence>
<organism evidence="3 4">
    <name type="scientific">Chrysophaeum taylorii</name>
    <dbReference type="NCBI Taxonomy" id="2483200"/>
    <lineage>
        <taxon>Eukaryota</taxon>
        <taxon>Sar</taxon>
        <taxon>Stramenopiles</taxon>
        <taxon>Ochrophyta</taxon>
        <taxon>Pelagophyceae</taxon>
        <taxon>Pelagomonadales</taxon>
        <taxon>Pelagomonadaceae</taxon>
        <taxon>Chrysophaeum</taxon>
    </lineage>
</organism>
<dbReference type="Pfam" id="PF09830">
    <property type="entry name" value="ATP_transf"/>
    <property type="match status" value="1"/>
</dbReference>
<dbReference type="SUPFAM" id="SSF54197">
    <property type="entry name" value="HIT-like"/>
    <property type="match status" value="1"/>
</dbReference>
<dbReference type="InterPro" id="IPR043171">
    <property type="entry name" value="Ap4A_phos1/2-like"/>
</dbReference>
<feature type="domain" description="Ap4A phosphorylase 1/2 N-terminal" evidence="2">
    <location>
        <begin position="38"/>
        <end position="113"/>
    </location>
</feature>
<proteinExistence type="predicted"/>
<feature type="domain" description="ATP adenylyltransferase C-terminal" evidence="1">
    <location>
        <begin position="186"/>
        <end position="269"/>
    </location>
</feature>
<dbReference type="Pfam" id="PF19327">
    <property type="entry name" value="Ap4A_phos_N"/>
    <property type="match status" value="1"/>
</dbReference>
<evidence type="ECO:0000259" key="2">
    <source>
        <dbReference type="Pfam" id="PF19327"/>
    </source>
</evidence>
<dbReference type="GO" id="GO:0009117">
    <property type="term" value="P:nucleotide metabolic process"/>
    <property type="evidence" value="ECO:0007669"/>
    <property type="project" value="InterPro"/>
</dbReference>
<dbReference type="PANTHER" id="PTHR38420">
    <property type="entry name" value="AP-4-A PHOSPHORYLASE II"/>
    <property type="match status" value="1"/>
</dbReference>
<dbReference type="GO" id="GO:0005524">
    <property type="term" value="F:ATP binding"/>
    <property type="evidence" value="ECO:0007669"/>
    <property type="project" value="InterPro"/>
</dbReference>
<dbReference type="InterPro" id="IPR009163">
    <property type="entry name" value="Ap4A_phos1/2"/>
</dbReference>
<protein>
    <recommendedName>
        <fullName evidence="5">Phosphorylase</fullName>
    </recommendedName>
</protein>
<dbReference type="PANTHER" id="PTHR38420:SF1">
    <property type="entry name" value="PUTATIVE (AFU_ORTHOLOGUE AFUA_5G14690)-RELATED"/>
    <property type="match status" value="1"/>
</dbReference>
<reference evidence="3" key="1">
    <citation type="submission" date="2023-01" db="EMBL/GenBank/DDBJ databases">
        <title>Metagenome sequencing of chrysophaentin producing Chrysophaeum taylorii.</title>
        <authorList>
            <person name="Davison J."/>
            <person name="Bewley C."/>
        </authorList>
    </citation>
    <scope>NUCLEOTIDE SEQUENCE</scope>
    <source>
        <strain evidence="3">NIES-1699</strain>
    </source>
</reference>
<dbReference type="InterPro" id="IPR019200">
    <property type="entry name" value="ATP_adenylylTrfase_C"/>
</dbReference>
<dbReference type="EMBL" id="JAQMWT010000262">
    <property type="protein sequence ID" value="KAJ8606633.1"/>
    <property type="molecule type" value="Genomic_DNA"/>
</dbReference>
<dbReference type="GO" id="GO:0003877">
    <property type="term" value="F:ATP:ADP adenylyltransferase activity"/>
    <property type="evidence" value="ECO:0007669"/>
    <property type="project" value="InterPro"/>
</dbReference>
<dbReference type="InterPro" id="IPR036265">
    <property type="entry name" value="HIT-like_sf"/>
</dbReference>
<evidence type="ECO:0000313" key="3">
    <source>
        <dbReference type="EMBL" id="KAJ8606633.1"/>
    </source>
</evidence>